<dbReference type="GO" id="GO:0002949">
    <property type="term" value="P:tRNA threonylcarbamoyladenosine modification"/>
    <property type="evidence" value="ECO:0007669"/>
    <property type="project" value="InterPro"/>
</dbReference>
<evidence type="ECO:0000256" key="5">
    <source>
        <dbReference type="ARBA" id="ARBA00022694"/>
    </source>
</evidence>
<dbReference type="EMBL" id="CP015961">
    <property type="protein sequence ID" value="ANI91696.1"/>
    <property type="molecule type" value="Genomic_DNA"/>
</dbReference>
<evidence type="ECO:0000256" key="2">
    <source>
        <dbReference type="ARBA" id="ARBA00007599"/>
    </source>
</evidence>
<dbReference type="GO" id="GO:0046872">
    <property type="term" value="F:metal ion binding"/>
    <property type="evidence" value="ECO:0007669"/>
    <property type="project" value="UniProtKB-KW"/>
</dbReference>
<dbReference type="STRING" id="499555.BJL86_0903"/>
<evidence type="ECO:0000256" key="10">
    <source>
        <dbReference type="ARBA" id="ARBA00024908"/>
    </source>
</evidence>
<dbReference type="GO" id="GO:0005737">
    <property type="term" value="C:cytoplasm"/>
    <property type="evidence" value="ECO:0007669"/>
    <property type="project" value="UniProtKB-SubCell"/>
</dbReference>
<dbReference type="KEGG" id="dtm:BJL86_0903"/>
<dbReference type="AlphaFoldDB" id="A0A173LH93"/>
<dbReference type="OrthoDB" id="9800307at2"/>
<dbReference type="RefSeq" id="WP_067475194.1">
    <property type="nucleotide sequence ID" value="NZ_CP015961.1"/>
</dbReference>
<evidence type="ECO:0000313" key="14">
    <source>
        <dbReference type="Proteomes" id="UP000186104"/>
    </source>
</evidence>
<keyword evidence="14" id="KW-1185">Reference proteome</keyword>
<comment type="subcellular location">
    <subcellularLocation>
        <location evidence="1">Cytoplasm</location>
    </subcellularLocation>
</comment>
<evidence type="ECO:0000256" key="9">
    <source>
        <dbReference type="ARBA" id="ARBA00022842"/>
    </source>
</evidence>
<evidence type="ECO:0000256" key="4">
    <source>
        <dbReference type="ARBA" id="ARBA00022490"/>
    </source>
</evidence>
<dbReference type="PANTHER" id="PTHR33540">
    <property type="entry name" value="TRNA THREONYLCARBAMOYLADENOSINE BIOSYNTHESIS PROTEIN TSAE"/>
    <property type="match status" value="1"/>
</dbReference>
<evidence type="ECO:0000256" key="7">
    <source>
        <dbReference type="ARBA" id="ARBA00022741"/>
    </source>
</evidence>
<evidence type="ECO:0000256" key="6">
    <source>
        <dbReference type="ARBA" id="ARBA00022723"/>
    </source>
</evidence>
<dbReference type="Pfam" id="PF02367">
    <property type="entry name" value="TsaE"/>
    <property type="match status" value="1"/>
</dbReference>
<accession>A0A173LH93</accession>
<keyword evidence="7" id="KW-0547">Nucleotide-binding</keyword>
<keyword evidence="9" id="KW-0460">Magnesium</keyword>
<proteinExistence type="inferred from homology"/>
<evidence type="ECO:0000256" key="11">
    <source>
        <dbReference type="ARBA" id="ARBA00032441"/>
    </source>
</evidence>
<evidence type="ECO:0000256" key="12">
    <source>
        <dbReference type="SAM" id="MobiDB-lite"/>
    </source>
</evidence>
<dbReference type="InterPro" id="IPR027417">
    <property type="entry name" value="P-loop_NTPase"/>
</dbReference>
<keyword evidence="6" id="KW-0479">Metal-binding</keyword>
<keyword evidence="4" id="KW-0963">Cytoplasm</keyword>
<comment type="function">
    <text evidence="10">Required for the formation of a threonylcarbamoyl group on adenosine at position 37 (t(6)A37) in tRNAs that read codons beginning with adenine. Is involved in the transfer of the threonylcarbamoyl moiety of threonylcarbamoyl-AMP (TC-AMP) to the N6 group of A37, together with TsaD and TsaB. TsaE seems to play an indirect role in the t(6)A biosynthesis pathway, possibly in regulating the core enzymatic function of TsaD.</text>
</comment>
<protein>
    <recommendedName>
        <fullName evidence="3">tRNA threonylcarbamoyladenosine biosynthesis protein TsaE</fullName>
    </recommendedName>
    <alternativeName>
        <fullName evidence="11">t(6)A37 threonylcarbamoyladenosine biosynthesis protein TsaE</fullName>
    </alternativeName>
</protein>
<dbReference type="Gene3D" id="3.40.50.300">
    <property type="entry name" value="P-loop containing nucleotide triphosphate hydrolases"/>
    <property type="match status" value="1"/>
</dbReference>
<gene>
    <name evidence="13" type="ORF">BJL86_0903</name>
</gene>
<comment type="similarity">
    <text evidence="2">Belongs to the TsaE family.</text>
</comment>
<name>A0A173LH93_9ACTN</name>
<reference evidence="13 14" key="1">
    <citation type="submission" date="2016-06" db="EMBL/GenBank/DDBJ databases">
        <title>Complete genome sequence of a saline-alkali tolerant type strain Dietzia timorensis ID05-A0528T.</title>
        <authorList>
            <person name="Wu X."/>
        </authorList>
    </citation>
    <scope>NUCLEOTIDE SEQUENCE [LARGE SCALE GENOMIC DNA]</scope>
    <source>
        <strain evidence="13 14">ID05-A0528</strain>
    </source>
</reference>
<keyword evidence="5" id="KW-0819">tRNA processing</keyword>
<keyword evidence="8 13" id="KW-0067">ATP-binding</keyword>
<dbReference type="SUPFAM" id="SSF52540">
    <property type="entry name" value="P-loop containing nucleoside triphosphate hydrolases"/>
    <property type="match status" value="1"/>
</dbReference>
<evidence type="ECO:0000313" key="13">
    <source>
        <dbReference type="EMBL" id="ANI91696.1"/>
    </source>
</evidence>
<dbReference type="Proteomes" id="UP000186104">
    <property type="component" value="Chromosome"/>
</dbReference>
<evidence type="ECO:0000256" key="3">
    <source>
        <dbReference type="ARBA" id="ARBA00019010"/>
    </source>
</evidence>
<dbReference type="GO" id="GO:0005524">
    <property type="term" value="F:ATP binding"/>
    <property type="evidence" value="ECO:0007669"/>
    <property type="project" value="UniProtKB-KW"/>
</dbReference>
<feature type="region of interest" description="Disordered" evidence="12">
    <location>
        <begin position="163"/>
        <end position="182"/>
    </location>
</feature>
<dbReference type="InterPro" id="IPR003442">
    <property type="entry name" value="T6A_TsaE"/>
</dbReference>
<sequence length="182" mass="18949">MSGQGFPEHGSRELADLDQTHAFGRELGAALGAGDVVILTGPLGAGKTSLTQGLAEALAVSGRVTSPTFQLARRHKPTEPGGPGLVHVDAYRLRADSDLEASAAGTGAAPSNPHALADELESLDLDEFLGTDVVVIEWGEGLGEVLAERPWLVRLERNDAADTRTARWARGPEGFPPGPAAE</sequence>
<dbReference type="PANTHER" id="PTHR33540:SF2">
    <property type="entry name" value="TRNA THREONYLCARBAMOYLADENOSINE BIOSYNTHESIS PROTEIN TSAE"/>
    <property type="match status" value="1"/>
</dbReference>
<evidence type="ECO:0000256" key="1">
    <source>
        <dbReference type="ARBA" id="ARBA00004496"/>
    </source>
</evidence>
<organism evidence="13 14">
    <name type="scientific">Dietzia timorensis</name>
    <dbReference type="NCBI Taxonomy" id="499555"/>
    <lineage>
        <taxon>Bacteria</taxon>
        <taxon>Bacillati</taxon>
        <taxon>Actinomycetota</taxon>
        <taxon>Actinomycetes</taxon>
        <taxon>Mycobacteriales</taxon>
        <taxon>Dietziaceae</taxon>
        <taxon>Dietzia</taxon>
    </lineage>
</organism>
<evidence type="ECO:0000256" key="8">
    <source>
        <dbReference type="ARBA" id="ARBA00022840"/>
    </source>
</evidence>